<keyword evidence="1" id="KW-1133">Transmembrane helix</keyword>
<proteinExistence type="predicted"/>
<feature type="transmembrane region" description="Helical" evidence="1">
    <location>
        <begin position="98"/>
        <end position="116"/>
    </location>
</feature>
<keyword evidence="1" id="KW-0472">Membrane</keyword>
<dbReference type="Proteomes" id="UP001597389">
    <property type="component" value="Unassembled WGS sequence"/>
</dbReference>
<feature type="transmembrane region" description="Helical" evidence="1">
    <location>
        <begin position="7"/>
        <end position="25"/>
    </location>
</feature>
<dbReference type="RefSeq" id="WP_377090384.1">
    <property type="nucleotide sequence ID" value="NZ_JBHSJL010000014.1"/>
</dbReference>
<protein>
    <recommendedName>
        <fullName evidence="4">Glycosyltransferase RgtA/B/C/D-like domain-containing protein</fullName>
    </recommendedName>
</protein>
<feature type="transmembrane region" description="Helical" evidence="1">
    <location>
        <begin position="122"/>
        <end position="140"/>
    </location>
</feature>
<evidence type="ECO:0000313" key="3">
    <source>
        <dbReference type="Proteomes" id="UP001597389"/>
    </source>
</evidence>
<dbReference type="EMBL" id="JBHUJB010000021">
    <property type="protein sequence ID" value="MFD2158221.1"/>
    <property type="molecule type" value="Genomic_DNA"/>
</dbReference>
<feature type="transmembrane region" description="Helical" evidence="1">
    <location>
        <begin position="281"/>
        <end position="302"/>
    </location>
</feature>
<organism evidence="2 3">
    <name type="scientific">Rubritalea tangerina</name>
    <dbReference type="NCBI Taxonomy" id="430798"/>
    <lineage>
        <taxon>Bacteria</taxon>
        <taxon>Pseudomonadati</taxon>
        <taxon>Verrucomicrobiota</taxon>
        <taxon>Verrucomicrobiia</taxon>
        <taxon>Verrucomicrobiales</taxon>
        <taxon>Rubritaleaceae</taxon>
        <taxon>Rubritalea</taxon>
    </lineage>
</organism>
<feature type="transmembrane region" description="Helical" evidence="1">
    <location>
        <begin position="63"/>
        <end position="86"/>
    </location>
</feature>
<keyword evidence="3" id="KW-1185">Reference proteome</keyword>
<feature type="transmembrane region" description="Helical" evidence="1">
    <location>
        <begin position="308"/>
        <end position="325"/>
    </location>
</feature>
<evidence type="ECO:0000313" key="2">
    <source>
        <dbReference type="EMBL" id="MFD2158221.1"/>
    </source>
</evidence>
<comment type="caution">
    <text evidence="2">The sequence shown here is derived from an EMBL/GenBank/DDBJ whole genome shotgun (WGS) entry which is preliminary data.</text>
</comment>
<name>A0ABW4Z9I7_9BACT</name>
<keyword evidence="1" id="KW-0812">Transmembrane</keyword>
<gene>
    <name evidence="2" type="ORF">ACFSW8_04865</name>
</gene>
<feature type="transmembrane region" description="Helical" evidence="1">
    <location>
        <begin position="205"/>
        <end position="228"/>
    </location>
</feature>
<accession>A0ABW4Z9I7</accession>
<evidence type="ECO:0008006" key="4">
    <source>
        <dbReference type="Google" id="ProtNLM"/>
    </source>
</evidence>
<evidence type="ECO:0000256" key="1">
    <source>
        <dbReference type="SAM" id="Phobius"/>
    </source>
</evidence>
<reference evidence="3" key="1">
    <citation type="journal article" date="2019" name="Int. J. Syst. Evol. Microbiol.">
        <title>The Global Catalogue of Microorganisms (GCM) 10K type strain sequencing project: providing services to taxonomists for standard genome sequencing and annotation.</title>
        <authorList>
            <consortium name="The Broad Institute Genomics Platform"/>
            <consortium name="The Broad Institute Genome Sequencing Center for Infectious Disease"/>
            <person name="Wu L."/>
            <person name="Ma J."/>
        </authorList>
    </citation>
    <scope>NUCLEOTIDE SEQUENCE [LARGE SCALE GENOMIC DNA]</scope>
    <source>
        <strain evidence="3">CCUG 57942</strain>
    </source>
</reference>
<feature type="transmembrane region" description="Helical" evidence="1">
    <location>
        <begin position="248"/>
        <end position="269"/>
    </location>
</feature>
<sequence length="529" mass="61145">MTRVEKYVMWFSILLGVTWITYRLLSNSGWILDDEVSHYLFSKSVWENPDQLFNHWTRPGRNFIHLFIAPLGFTETRIFTFILALFATSITYKVGKLLEIRALWSVPMLLLFQSWFPELSYPILTQTPFMLFWILGVWLGMTKRWHLAGFCFGYLSLIRHEGILITGIWGLWVTFSEGGFGRHCLQRLKGEISAANILPALGRDALYGVSTVSAIFAYNLAAFIIQRSIPFMVYFESKPTTMYGSGTIYHYVPLYIGGVGLTVFILSLVGSFRIRKRLSQWSLLLATFPVYFILHSLIYWKGAFASGGYYHFLMPMAPFVALLAAEGVSQIQENVRDAWRVPVLATISIFIVFQGLNMAHHQVVYQDWEAIMKGEAEPEYQLIAKPLEQGTYPKIITEASRWASDQYPDRIILAKHIAHNFHQRTTMTKERERNENLPLYQMELGTIYIWDGKYCEHENRIKHASFHESQDWKRVKAWPKRFPGNSTAVTDQFDVIIFEKVSKLDTQDKVYAELGEADKYDQAYGAAKQ</sequence>
<feature type="transmembrane region" description="Helical" evidence="1">
    <location>
        <begin position="337"/>
        <end position="356"/>
    </location>
</feature>